<reference evidence="1 2" key="1">
    <citation type="submission" date="2022-09" db="EMBL/GenBank/DDBJ databases">
        <authorList>
            <person name="Palmer J.M."/>
        </authorList>
    </citation>
    <scope>NUCLEOTIDE SEQUENCE [LARGE SCALE GENOMIC DNA]</scope>
    <source>
        <strain evidence="1 2">DSM 7382</strain>
    </source>
</reference>
<comment type="caution">
    <text evidence="1">The sequence shown here is derived from an EMBL/GenBank/DDBJ whole genome shotgun (WGS) entry which is preliminary data.</text>
</comment>
<dbReference type="Proteomes" id="UP001385951">
    <property type="component" value="Unassembled WGS sequence"/>
</dbReference>
<evidence type="ECO:0000313" key="2">
    <source>
        <dbReference type="Proteomes" id="UP001385951"/>
    </source>
</evidence>
<dbReference type="EMBL" id="JASBNA010000009">
    <property type="protein sequence ID" value="KAK7689213.1"/>
    <property type="molecule type" value="Genomic_DNA"/>
</dbReference>
<gene>
    <name evidence="1" type="ORF">QCA50_007904</name>
</gene>
<sequence>MVVHTPRTLSRRLDRIEPDRRLVRSRKRRSDLHVPRINVRRSLTFAERSLRKTAWDKARSDQKADLQAARDEIHSIAAMFAEKYGHCEEYWYSRIMQSERLAKTKRRINLWNVFLSLRLRQINLGQGTKKKANDPDVLAQLTQEWLAMSQEA</sequence>
<protein>
    <submittedName>
        <fullName evidence="1">Uncharacterized protein</fullName>
    </submittedName>
</protein>
<keyword evidence="2" id="KW-1185">Reference proteome</keyword>
<dbReference type="AlphaFoldDB" id="A0AAW0G6C0"/>
<name>A0AAW0G6C0_9APHY</name>
<organism evidence="1 2">
    <name type="scientific">Cerrena zonata</name>
    <dbReference type="NCBI Taxonomy" id="2478898"/>
    <lineage>
        <taxon>Eukaryota</taxon>
        <taxon>Fungi</taxon>
        <taxon>Dikarya</taxon>
        <taxon>Basidiomycota</taxon>
        <taxon>Agaricomycotina</taxon>
        <taxon>Agaricomycetes</taxon>
        <taxon>Polyporales</taxon>
        <taxon>Cerrenaceae</taxon>
        <taxon>Cerrena</taxon>
    </lineage>
</organism>
<proteinExistence type="predicted"/>
<evidence type="ECO:0000313" key="1">
    <source>
        <dbReference type="EMBL" id="KAK7689213.1"/>
    </source>
</evidence>
<accession>A0AAW0G6C0</accession>